<dbReference type="Pfam" id="PF13584">
    <property type="entry name" value="BatD"/>
    <property type="match status" value="1"/>
</dbReference>
<evidence type="ECO:0000256" key="1">
    <source>
        <dbReference type="SAM" id="Phobius"/>
    </source>
</evidence>
<proteinExistence type="predicted"/>
<sequence>MTNVSLMFFLILLVTTSVSSFANDMRLLQQQGRVSVNAFVSQDKNVSLHQQVTLTIEVATDTWFTKGTKVHYFDVDDALIANRSTFALNATQRRHGKTYAVQQWEVIVYPLATGEIIVPSITVQMQVKGDNANIEGYLVTRPVKIKVNKPSAQMNPDNLWLVSPSVNLTQHWSQVSSNSDEMKVGDALQRSVSLDVQDNTIMLIPELSTEPVSEQGYQRYVETTEKRDHANRGEYAATWKQRITYVFERPGQFVIPRLELYQWNPETLTMMRHYLSERTVIIEHTFNSYLRAYWLWFCGGLAALCLAIVTCYYSWRRYKKAQKEQRLPLCWQFVLALSAIDEIKLENLLLRKLLKKGCNQLINGSCDRHYQRCVTQLTAHRYSGDTKESCTLCRWQWLIMWIMASGSIKDN</sequence>
<evidence type="ECO:0000313" key="4">
    <source>
        <dbReference type="Proteomes" id="UP001139488"/>
    </source>
</evidence>
<dbReference type="AlphaFoldDB" id="A0A9X2AWA1"/>
<dbReference type="RefSeq" id="WP_244356952.1">
    <property type="nucleotide sequence ID" value="NZ_JAJNNZ010000006.1"/>
</dbReference>
<dbReference type="EMBL" id="JAJNNZ010000006">
    <property type="protein sequence ID" value="MCJ2377021.1"/>
    <property type="molecule type" value="Genomic_DNA"/>
</dbReference>
<dbReference type="PANTHER" id="PTHR40940">
    <property type="entry name" value="PROTEIN BATD-RELATED"/>
    <property type="match status" value="1"/>
</dbReference>
<dbReference type="Proteomes" id="UP001139488">
    <property type="component" value="Unassembled WGS sequence"/>
</dbReference>
<feature type="chain" id="PRO_5040962616" evidence="2">
    <location>
        <begin position="23"/>
        <end position="411"/>
    </location>
</feature>
<name>A0A9X2AWA1_9VIBR</name>
<dbReference type="PANTHER" id="PTHR40940:SF1">
    <property type="entry name" value="PROTEIN BATD"/>
    <property type="match status" value="1"/>
</dbReference>
<reference evidence="3" key="1">
    <citation type="submission" date="2021-11" db="EMBL/GenBank/DDBJ databases">
        <title>Vibrio ZSDE26 sp. nov. and Vibrio ZSDZ34 sp. nov., isolated from coastal seawater in Qingdao.</title>
        <authorList>
            <person name="Zhang P."/>
        </authorList>
    </citation>
    <scope>NUCLEOTIDE SEQUENCE</scope>
    <source>
        <strain evidence="3">ZSDZ34</strain>
    </source>
</reference>
<evidence type="ECO:0000256" key="2">
    <source>
        <dbReference type="SAM" id="SignalP"/>
    </source>
</evidence>
<keyword evidence="2" id="KW-0732">Signal</keyword>
<evidence type="ECO:0000313" key="3">
    <source>
        <dbReference type="EMBL" id="MCJ2377021.1"/>
    </source>
</evidence>
<organism evidence="3 4">
    <name type="scientific">Vibrio gelatinilyticus</name>
    <dbReference type="NCBI Taxonomy" id="2893468"/>
    <lineage>
        <taxon>Bacteria</taxon>
        <taxon>Pseudomonadati</taxon>
        <taxon>Pseudomonadota</taxon>
        <taxon>Gammaproteobacteria</taxon>
        <taxon>Vibrionales</taxon>
        <taxon>Vibrionaceae</taxon>
        <taxon>Vibrio</taxon>
    </lineage>
</organism>
<feature type="signal peptide" evidence="2">
    <location>
        <begin position="1"/>
        <end position="22"/>
    </location>
</feature>
<comment type="caution">
    <text evidence="3">The sequence shown here is derived from an EMBL/GenBank/DDBJ whole genome shotgun (WGS) entry which is preliminary data.</text>
</comment>
<dbReference type="InterPro" id="IPR025738">
    <property type="entry name" value="BatD"/>
</dbReference>
<protein>
    <submittedName>
        <fullName evidence="3">BatD family protein</fullName>
    </submittedName>
</protein>
<keyword evidence="1" id="KW-0812">Transmembrane</keyword>
<keyword evidence="1" id="KW-0472">Membrane</keyword>
<accession>A0A9X2AWA1</accession>
<keyword evidence="1" id="KW-1133">Transmembrane helix</keyword>
<feature type="transmembrane region" description="Helical" evidence="1">
    <location>
        <begin position="293"/>
        <end position="315"/>
    </location>
</feature>
<keyword evidence="4" id="KW-1185">Reference proteome</keyword>
<gene>
    <name evidence="3" type="ORF">LNL84_09260</name>
</gene>